<feature type="domain" description="TonB-dependent transporter Oar-like beta-barrel" evidence="9">
    <location>
        <begin position="233"/>
        <end position="1178"/>
    </location>
</feature>
<dbReference type="Gene3D" id="2.60.40.1120">
    <property type="entry name" value="Carboxypeptidase-like, regulatory domain"/>
    <property type="match status" value="1"/>
</dbReference>
<gene>
    <name evidence="10" type="ordered locus">Acid_0196</name>
</gene>
<evidence type="ECO:0000256" key="2">
    <source>
        <dbReference type="ARBA" id="ARBA00022448"/>
    </source>
</evidence>
<keyword evidence="3" id="KW-1134">Transmembrane beta strand</keyword>
<dbReference type="InterPro" id="IPR036942">
    <property type="entry name" value="Beta-barrel_TonB_sf"/>
</dbReference>
<evidence type="ECO:0000256" key="1">
    <source>
        <dbReference type="ARBA" id="ARBA00004571"/>
    </source>
</evidence>
<keyword evidence="6" id="KW-0472">Membrane</keyword>
<protein>
    <submittedName>
        <fullName evidence="10">Cna B-type protein</fullName>
    </submittedName>
</protein>
<keyword evidence="5 8" id="KW-0732">Signal</keyword>
<dbReference type="InParanoid" id="Q02CK6"/>
<feature type="chain" id="PRO_5004163460" evidence="8">
    <location>
        <begin position="20"/>
        <end position="1185"/>
    </location>
</feature>
<evidence type="ECO:0000259" key="9">
    <source>
        <dbReference type="Pfam" id="PF25183"/>
    </source>
</evidence>
<dbReference type="InterPro" id="IPR039426">
    <property type="entry name" value="TonB-dep_rcpt-like"/>
</dbReference>
<evidence type="ECO:0000256" key="5">
    <source>
        <dbReference type="ARBA" id="ARBA00022729"/>
    </source>
</evidence>
<dbReference type="Gene3D" id="2.40.170.20">
    <property type="entry name" value="TonB-dependent receptor, beta-barrel domain"/>
    <property type="match status" value="1"/>
</dbReference>
<dbReference type="GO" id="GO:0044718">
    <property type="term" value="P:siderophore transmembrane transport"/>
    <property type="evidence" value="ECO:0007669"/>
    <property type="project" value="TreeGrafter"/>
</dbReference>
<dbReference type="SUPFAM" id="SSF56935">
    <property type="entry name" value="Porins"/>
    <property type="match status" value="1"/>
</dbReference>
<dbReference type="InterPro" id="IPR057601">
    <property type="entry name" value="Oar-like_b-barrel"/>
</dbReference>
<evidence type="ECO:0000256" key="8">
    <source>
        <dbReference type="SAM" id="SignalP"/>
    </source>
</evidence>
<dbReference type="GO" id="GO:0030246">
    <property type="term" value="F:carbohydrate binding"/>
    <property type="evidence" value="ECO:0007669"/>
    <property type="project" value="InterPro"/>
</dbReference>
<dbReference type="KEGG" id="sus:Acid_0196"/>
<dbReference type="EMBL" id="CP000473">
    <property type="protein sequence ID" value="ABJ81210.1"/>
    <property type="molecule type" value="Genomic_DNA"/>
</dbReference>
<organism evidence="10">
    <name type="scientific">Solibacter usitatus (strain Ellin6076)</name>
    <dbReference type="NCBI Taxonomy" id="234267"/>
    <lineage>
        <taxon>Bacteria</taxon>
        <taxon>Pseudomonadati</taxon>
        <taxon>Acidobacteriota</taxon>
        <taxon>Terriglobia</taxon>
        <taxon>Bryobacterales</taxon>
        <taxon>Solibacteraceae</taxon>
        <taxon>Candidatus Solibacter</taxon>
    </lineage>
</organism>
<dbReference type="Pfam" id="PF13620">
    <property type="entry name" value="CarboxypepD_reg"/>
    <property type="match status" value="1"/>
</dbReference>
<dbReference type="AlphaFoldDB" id="Q02CK6"/>
<dbReference type="Pfam" id="PF25183">
    <property type="entry name" value="OMP_b-brl_4"/>
    <property type="match status" value="1"/>
</dbReference>
<dbReference type="eggNOG" id="COG4771">
    <property type="taxonomic scope" value="Bacteria"/>
</dbReference>
<evidence type="ECO:0000256" key="3">
    <source>
        <dbReference type="ARBA" id="ARBA00022452"/>
    </source>
</evidence>
<accession>Q02CK6</accession>
<proteinExistence type="predicted"/>
<dbReference type="OrthoDB" id="97893at2"/>
<keyword evidence="4" id="KW-0812">Transmembrane</keyword>
<name>Q02CK6_SOLUE</name>
<reference evidence="10" key="1">
    <citation type="submission" date="2006-10" db="EMBL/GenBank/DDBJ databases">
        <title>Complete sequence of Solibacter usitatus Ellin6076.</title>
        <authorList>
            <consortium name="US DOE Joint Genome Institute"/>
            <person name="Copeland A."/>
            <person name="Lucas S."/>
            <person name="Lapidus A."/>
            <person name="Barry K."/>
            <person name="Detter J.C."/>
            <person name="Glavina del Rio T."/>
            <person name="Hammon N."/>
            <person name="Israni S."/>
            <person name="Dalin E."/>
            <person name="Tice H."/>
            <person name="Pitluck S."/>
            <person name="Thompson L.S."/>
            <person name="Brettin T."/>
            <person name="Bruce D."/>
            <person name="Han C."/>
            <person name="Tapia R."/>
            <person name="Gilna P."/>
            <person name="Schmutz J."/>
            <person name="Larimer F."/>
            <person name="Land M."/>
            <person name="Hauser L."/>
            <person name="Kyrpides N."/>
            <person name="Mikhailova N."/>
            <person name="Janssen P.H."/>
            <person name="Kuske C.R."/>
            <person name="Richardson P."/>
        </authorList>
    </citation>
    <scope>NUCLEOTIDE SEQUENCE</scope>
    <source>
        <strain evidence="10">Ellin6076</strain>
    </source>
</reference>
<comment type="subcellular location">
    <subcellularLocation>
        <location evidence="1">Cell outer membrane</location>
        <topology evidence="1">Multi-pass membrane protein</topology>
    </subcellularLocation>
</comment>
<keyword evidence="2" id="KW-0813">Transport</keyword>
<evidence type="ECO:0000256" key="4">
    <source>
        <dbReference type="ARBA" id="ARBA00022692"/>
    </source>
</evidence>
<evidence type="ECO:0000256" key="7">
    <source>
        <dbReference type="ARBA" id="ARBA00023237"/>
    </source>
</evidence>
<keyword evidence="7" id="KW-0998">Cell outer membrane</keyword>
<dbReference type="InterPro" id="IPR013784">
    <property type="entry name" value="Carb-bd-like_fold"/>
</dbReference>
<dbReference type="HOGENOM" id="CLU_006298_0_0_0"/>
<feature type="signal peptide" evidence="8">
    <location>
        <begin position="1"/>
        <end position="19"/>
    </location>
</feature>
<dbReference type="STRING" id="234267.Acid_0196"/>
<evidence type="ECO:0000313" key="10">
    <source>
        <dbReference type="EMBL" id="ABJ81210.1"/>
    </source>
</evidence>
<dbReference type="PANTHER" id="PTHR30069">
    <property type="entry name" value="TONB-DEPENDENT OUTER MEMBRANE RECEPTOR"/>
    <property type="match status" value="1"/>
</dbReference>
<dbReference type="GO" id="GO:0015344">
    <property type="term" value="F:siderophore uptake transmembrane transporter activity"/>
    <property type="evidence" value="ECO:0007669"/>
    <property type="project" value="TreeGrafter"/>
</dbReference>
<dbReference type="PANTHER" id="PTHR30069:SF29">
    <property type="entry name" value="HEMOGLOBIN AND HEMOGLOBIN-HAPTOGLOBIN-BINDING PROTEIN 1-RELATED"/>
    <property type="match status" value="1"/>
</dbReference>
<dbReference type="SUPFAM" id="SSF49452">
    <property type="entry name" value="Starch-binding domain-like"/>
    <property type="match status" value="1"/>
</dbReference>
<dbReference type="GO" id="GO:0009279">
    <property type="term" value="C:cell outer membrane"/>
    <property type="evidence" value="ECO:0007669"/>
    <property type="project" value="UniProtKB-SubCell"/>
</dbReference>
<sequence length="1185" mass="126612" precursor="true">MTFLRSLALVAASALFCFAQLDRGAITGTVTDSSGAVVPGAKIAIRNLGTNVKYQSATTGTGDYNAPNLPAGAYEVTFEASGLKTLVRSNIVVAVSETVRVDASLPVGASKDTVTVTAEAPPLQTDSPVVGVVLQNRVVNELPLNFGSGGRDVENFAIQLAPGVAGSASGTEILGTPQFSKEVLVDGATSTGYRSGDAYQQSPSPEAIQEFKVETTGMSAEYGRTAGGLFNFVMKSGQNKVHGSALFELRNEDLDANTFLGNFNHTPKSRDRQLDGGGSFGGPVWIPKIYNGKDKTFFYFALERFYTSGGGASTPNEMLPPPSWLQGDMSNMLTSQSVGKDANGNNVVRGAIYDPLTTQTVSGTLVRTMFPGNIIPQNRISKVSQQVIGIMAKDYPATVPGPNGDYLLPNNAFGTYNTWQRFTQLSVKGDHNISARNHLSGSILRTTQPQYQANASGVHVWANLPDGGPFSSAIVKPVDTHLFRIAHDYTVTPTVLNHLSVYFNRVTNSIQNLHEGQPNPLTIPGTSNTSVPVINWSGGDRYSLTNLGQDKASDSVRSITYGYSDTLSWIHGRHSLKFGGEWRVYKLNYIRQPDAGTFGFSANETGLPGLTQFTGNPFASFLLGSVDSASVTITTPTLATYRSLGVFTQDDFRVNSRLTVNLGLRWDYNPTQTEEHNRMFSFSPTAIDPATGLPGALTFAGNCNGCIGSPNFVEQHHHNFGPRLGFAYQLNTKTVIRSAYGVFFADRAPNDYFGDPNCSVACNGWGWGVSNVVNNPGNLAQAFNWDNGYPGVAAFTTPNPSQANNKSGALYWPSNAGRVGYTQSWNFNIQRQLPFKMVMDAGYIGTKGTGLMANGLGVLNQLPPGALVLGSLLTSTVTSQAALPASAVALGARYPFGSTGKSVPVWQTLTPFPQLLNGATVGAWNAPLGFSNYNAMQIQLNKQYSSGISWLANYTLSKTLANVTNTYAGGTGTPMIAYNLALQKAIVSYDQTHVVKIGVNYELPFGKGKPLAPHVHPALDALIGGWKLQYIGNYSSGTPLNFGANSAAPGTNAGGNRALLTNGDAGLGIPFNSSGFNAALLQVANSTNQYLNTQYIKQPAPFTYGTAAANVAQIRGLWGRSENIALQKNWSVKERVRFQLRAEALNAFNRHTFGGISTNPNSTTFGDVTSVSGNRTMQVGTRIDF</sequence>
<evidence type="ECO:0000256" key="6">
    <source>
        <dbReference type="ARBA" id="ARBA00023136"/>
    </source>
</evidence>